<comment type="caution">
    <text evidence="1">The sequence shown here is derived from an EMBL/GenBank/DDBJ whole genome shotgun (WGS) entry which is preliminary data.</text>
</comment>
<dbReference type="AlphaFoldDB" id="A0A7X5V879"/>
<protein>
    <recommendedName>
        <fullName evidence="3">Deazaflavin-dependent oxidoreductase (Nitroreductase family)</fullName>
    </recommendedName>
</protein>
<evidence type="ECO:0008006" key="3">
    <source>
        <dbReference type="Google" id="ProtNLM"/>
    </source>
</evidence>
<dbReference type="RefSeq" id="WP_167204641.1">
    <property type="nucleotide sequence ID" value="NZ_JAASRO010000001.1"/>
</dbReference>
<name>A0A7X5V879_9ACTN</name>
<dbReference type="Proteomes" id="UP000555407">
    <property type="component" value="Unassembled WGS sequence"/>
</dbReference>
<accession>A0A7X5V879</accession>
<evidence type="ECO:0000313" key="2">
    <source>
        <dbReference type="Proteomes" id="UP000555407"/>
    </source>
</evidence>
<organism evidence="1 2">
    <name type="scientific">Kribbella shirazensis</name>
    <dbReference type="NCBI Taxonomy" id="1105143"/>
    <lineage>
        <taxon>Bacteria</taxon>
        <taxon>Bacillati</taxon>
        <taxon>Actinomycetota</taxon>
        <taxon>Actinomycetes</taxon>
        <taxon>Propionibacteriales</taxon>
        <taxon>Kribbellaceae</taxon>
        <taxon>Kribbella</taxon>
    </lineage>
</organism>
<dbReference type="Gene3D" id="2.30.110.10">
    <property type="entry name" value="Electron Transport, Fmn-binding Protein, Chain A"/>
    <property type="match status" value="1"/>
</dbReference>
<evidence type="ECO:0000313" key="1">
    <source>
        <dbReference type="EMBL" id="NIK55747.1"/>
    </source>
</evidence>
<reference evidence="1 2" key="1">
    <citation type="submission" date="2020-03" db="EMBL/GenBank/DDBJ databases">
        <title>Sequencing the genomes of 1000 actinobacteria strains.</title>
        <authorList>
            <person name="Klenk H.-P."/>
        </authorList>
    </citation>
    <scope>NUCLEOTIDE SEQUENCE [LARGE SCALE GENOMIC DNA]</scope>
    <source>
        <strain evidence="1 2">DSM 45490</strain>
    </source>
</reference>
<gene>
    <name evidence="1" type="ORF">BJY22_001464</name>
</gene>
<dbReference type="InterPro" id="IPR012349">
    <property type="entry name" value="Split_barrel_FMN-bd"/>
</dbReference>
<dbReference type="EMBL" id="JAASRO010000001">
    <property type="protein sequence ID" value="NIK55747.1"/>
    <property type="molecule type" value="Genomic_DNA"/>
</dbReference>
<proteinExistence type="predicted"/>
<keyword evidence="2" id="KW-1185">Reference proteome</keyword>
<sequence>MAVEGLPGWLKPVNRLVKGLHKLGLRPGTIHLLSVPGRSSGQLRTTPVSPLTVDGRRYVLSPAPESDWVRNASAAGWGVLTQGRSKQKVRLEALPEVQDREKVLRAFPVEVPHGVQFFLRIGAVTGPTPDEFAAAASRSVVFEVIPV</sequence>